<dbReference type="PANTHER" id="PTHR10625:SF19">
    <property type="entry name" value="HISTONE DEACETYLASE 12"/>
    <property type="match status" value="1"/>
</dbReference>
<evidence type="ECO:0000256" key="1">
    <source>
        <dbReference type="ARBA" id="ARBA00005947"/>
    </source>
</evidence>
<dbReference type="PANTHER" id="PTHR10625">
    <property type="entry name" value="HISTONE DEACETYLASE HDAC1-RELATED"/>
    <property type="match status" value="1"/>
</dbReference>
<comment type="caution">
    <text evidence="4">The sequence shown here is derived from an EMBL/GenBank/DDBJ whole genome shotgun (WGS) entry which is preliminary data.</text>
</comment>
<dbReference type="InterPro" id="IPR044150">
    <property type="entry name" value="HDAC_classIV"/>
</dbReference>
<evidence type="ECO:0000313" key="4">
    <source>
        <dbReference type="EMBL" id="MEX0430695.1"/>
    </source>
</evidence>
<sequence>MRIAAVHHPDYTIRMPASHPFPMAKFSILKHQLVHFESEFQWYLPPLASRAELETVHEAHYLDALFAGTLDRAAERRSGFPWSEALVRRVRLETGGTCLTARLALENGLALNAAGGTHHAHADFASGYCLLNDIAVATRTLLAGRVVDRVLIVDLDVHQGDGTARLLANEPRAFTFSMHAARNFPARKAVSDLDMPLESGLGDDDYLETLAGVLPRLLDEQQPSLVIYDAGVDVHSADRLGHLCLSDSGLFRRDRFVMEAARRRGIPVAAVIGGGYDRDIDALCRRHGQLFRAAVLGMKESRYNPPPTF</sequence>
<keyword evidence="2" id="KW-0378">Hydrolase</keyword>
<evidence type="ECO:0000259" key="3">
    <source>
        <dbReference type="Pfam" id="PF00850"/>
    </source>
</evidence>
<accession>A0ABV3T7D8</accession>
<reference evidence="4 5" key="1">
    <citation type="submission" date="2024-02" db="EMBL/GenBank/DDBJ databases">
        <title>New especies of Spiribacter isolated from saline water.</title>
        <authorList>
            <person name="Leon M.J."/>
            <person name="De La Haba R."/>
            <person name="Sanchez-Porro C."/>
            <person name="Ventosa A."/>
        </authorList>
    </citation>
    <scope>NUCLEOTIDE SEQUENCE [LARGE SCALE GENOMIC DNA]</scope>
    <source>
        <strain evidence="5">ag22IC4-189</strain>
    </source>
</reference>
<dbReference type="Pfam" id="PF00850">
    <property type="entry name" value="Hist_deacetyl"/>
    <property type="match status" value="1"/>
</dbReference>
<dbReference type="CDD" id="cd09993">
    <property type="entry name" value="HDAC_classIV"/>
    <property type="match status" value="1"/>
</dbReference>
<protein>
    <submittedName>
        <fullName evidence="4">Histone deacetylase</fullName>
    </submittedName>
</protein>
<evidence type="ECO:0000313" key="5">
    <source>
        <dbReference type="Proteomes" id="UP001556637"/>
    </source>
</evidence>
<feature type="domain" description="Histone deacetylase" evidence="3">
    <location>
        <begin position="19"/>
        <end position="281"/>
    </location>
</feature>
<dbReference type="InterPro" id="IPR037138">
    <property type="entry name" value="His_deacetylse_dom_sf"/>
</dbReference>
<comment type="similarity">
    <text evidence="1">Belongs to the histone deacetylase family.</text>
</comment>
<evidence type="ECO:0000256" key="2">
    <source>
        <dbReference type="ARBA" id="ARBA00022801"/>
    </source>
</evidence>
<dbReference type="PRINTS" id="PR01270">
    <property type="entry name" value="HDASUPER"/>
</dbReference>
<organism evidence="4 5">
    <name type="scientific">Spiribacter insolitus</name>
    <dbReference type="NCBI Taxonomy" id="3122417"/>
    <lineage>
        <taxon>Bacteria</taxon>
        <taxon>Pseudomonadati</taxon>
        <taxon>Pseudomonadota</taxon>
        <taxon>Gammaproteobacteria</taxon>
        <taxon>Chromatiales</taxon>
        <taxon>Ectothiorhodospiraceae</taxon>
        <taxon>Spiribacter</taxon>
    </lineage>
</organism>
<dbReference type="Proteomes" id="UP001556637">
    <property type="component" value="Unassembled WGS sequence"/>
</dbReference>
<dbReference type="InterPro" id="IPR023801">
    <property type="entry name" value="His_deacetylse_dom"/>
</dbReference>
<dbReference type="Gene3D" id="3.40.800.20">
    <property type="entry name" value="Histone deacetylase domain"/>
    <property type="match status" value="1"/>
</dbReference>
<gene>
    <name evidence="4" type="ORF">V6X30_04660</name>
</gene>
<name>A0ABV3T7D8_9GAMM</name>
<dbReference type="InterPro" id="IPR000286">
    <property type="entry name" value="HDACs"/>
</dbReference>
<dbReference type="EMBL" id="JBAKFF010000001">
    <property type="protein sequence ID" value="MEX0430695.1"/>
    <property type="molecule type" value="Genomic_DNA"/>
</dbReference>
<keyword evidence="5" id="KW-1185">Reference proteome</keyword>
<dbReference type="RefSeq" id="WP_367983483.1">
    <property type="nucleotide sequence ID" value="NZ_JBAKFF010000001.1"/>
</dbReference>
<proteinExistence type="inferred from homology"/>
<dbReference type="SUPFAM" id="SSF52768">
    <property type="entry name" value="Arginase/deacetylase"/>
    <property type="match status" value="1"/>
</dbReference>
<dbReference type="InterPro" id="IPR023696">
    <property type="entry name" value="Ureohydrolase_dom_sf"/>
</dbReference>